<organism evidence="1 2">
    <name type="scientific">Paraconexibacter algicola</name>
    <dbReference type="NCBI Taxonomy" id="2133960"/>
    <lineage>
        <taxon>Bacteria</taxon>
        <taxon>Bacillati</taxon>
        <taxon>Actinomycetota</taxon>
        <taxon>Thermoleophilia</taxon>
        <taxon>Solirubrobacterales</taxon>
        <taxon>Paraconexibacteraceae</taxon>
        <taxon>Paraconexibacter</taxon>
    </lineage>
</organism>
<evidence type="ECO:0008006" key="3">
    <source>
        <dbReference type="Google" id="ProtNLM"/>
    </source>
</evidence>
<sequence>MLDLMPYETRGAMGSYGPRGERFTRRTWTVRDICDHRPWPYADDQFDFAICVTTLEDIRDPIWVCHELSRVAKAGYVEVPTIEAELIFNVEGNGPWLGHEHHRWLCDVVDGALRFTHKPHSIHHDWTLRVNDRWRARMELEDHLLGLFWEGTLPAFERPLIGEDDYQRLFAELRERIRRRFEPSEAELRLKTARDLARHGAALAAQRPRRLASQLIDRLR</sequence>
<dbReference type="AlphaFoldDB" id="A0A2T4UKP2"/>
<proteinExistence type="predicted"/>
<accession>A0A2T4UKP2</accession>
<gene>
    <name evidence="1" type="ORF">C7Y72_09250</name>
</gene>
<dbReference type="Proteomes" id="UP000240739">
    <property type="component" value="Unassembled WGS sequence"/>
</dbReference>
<dbReference type="SUPFAM" id="SSF53335">
    <property type="entry name" value="S-adenosyl-L-methionine-dependent methyltransferases"/>
    <property type="match status" value="1"/>
</dbReference>
<name>A0A2T4UKP2_9ACTN</name>
<comment type="caution">
    <text evidence="1">The sequence shown here is derived from an EMBL/GenBank/DDBJ whole genome shotgun (WGS) entry which is preliminary data.</text>
</comment>
<dbReference type="InterPro" id="IPR029063">
    <property type="entry name" value="SAM-dependent_MTases_sf"/>
</dbReference>
<dbReference type="EMBL" id="PYYB01000001">
    <property type="protein sequence ID" value="PTL59822.1"/>
    <property type="molecule type" value="Genomic_DNA"/>
</dbReference>
<evidence type="ECO:0000313" key="1">
    <source>
        <dbReference type="EMBL" id="PTL59822.1"/>
    </source>
</evidence>
<dbReference type="Gene3D" id="3.40.50.150">
    <property type="entry name" value="Vaccinia Virus protein VP39"/>
    <property type="match status" value="1"/>
</dbReference>
<evidence type="ECO:0000313" key="2">
    <source>
        <dbReference type="Proteomes" id="UP000240739"/>
    </source>
</evidence>
<protein>
    <recommendedName>
        <fullName evidence="3">Methyltransferase type 11 domain-containing protein</fullName>
    </recommendedName>
</protein>
<keyword evidence="2" id="KW-1185">Reference proteome</keyword>
<reference evidence="1 2" key="1">
    <citation type="submission" date="2018-03" db="EMBL/GenBank/DDBJ databases">
        <title>Aquarubrobacter algicola gen. nov., sp. nov., a novel actinobacterium isolated from shallow eutrophic lake during the end of cyanobacterial harmful algal blooms.</title>
        <authorList>
            <person name="Chun S.J."/>
        </authorList>
    </citation>
    <scope>NUCLEOTIDE SEQUENCE [LARGE SCALE GENOMIC DNA]</scope>
    <source>
        <strain evidence="1 2">Seoho-28</strain>
    </source>
</reference>